<name>A0ABU1TBE0_9SPHI</name>
<dbReference type="RefSeq" id="WP_310096147.1">
    <property type="nucleotide sequence ID" value="NZ_JAVDUU010000002.1"/>
</dbReference>
<dbReference type="Proteomes" id="UP001247620">
    <property type="component" value="Unassembled WGS sequence"/>
</dbReference>
<evidence type="ECO:0008006" key="3">
    <source>
        <dbReference type="Google" id="ProtNLM"/>
    </source>
</evidence>
<sequence length="272" mass="30934">MTVLPEFIRQIEKPVYKYKYSVCTLVTRKEQYLEMLSSFIKGGFTEDICEYLIVDNSVTNQMDAYQGLNSLLQNASGEYVILCHQDIELIGENSRLQLEQRIAEITVIDPNWAVLGNAGAADRLYNRLAIKIAYPDGFVDIKGQLPQQVGSLDENFMLVKNSANLALSGNIGGYHLYGLDLCMVARLLGYSAYVIDFLLIHKSAGNVDQSFKETFVLVKRKYTLFMKGRYVNTTIVKFYLSGSKIKNWLFNTRVFRRVIKTAEEIKTKLSKA</sequence>
<dbReference type="EMBL" id="JAVDUU010000002">
    <property type="protein sequence ID" value="MDR6942696.1"/>
    <property type="molecule type" value="Genomic_DNA"/>
</dbReference>
<reference evidence="1 2" key="1">
    <citation type="submission" date="2023-07" db="EMBL/GenBank/DDBJ databases">
        <title>Sorghum-associated microbial communities from plants grown in Nebraska, USA.</title>
        <authorList>
            <person name="Schachtman D."/>
        </authorList>
    </citation>
    <scope>NUCLEOTIDE SEQUENCE [LARGE SCALE GENOMIC DNA]</scope>
    <source>
        <strain evidence="1 2">3262</strain>
    </source>
</reference>
<comment type="caution">
    <text evidence="1">The sequence shown here is derived from an EMBL/GenBank/DDBJ whole genome shotgun (WGS) entry which is preliminary data.</text>
</comment>
<dbReference type="SUPFAM" id="SSF53448">
    <property type="entry name" value="Nucleotide-diphospho-sugar transferases"/>
    <property type="match status" value="1"/>
</dbReference>
<proteinExistence type="predicted"/>
<dbReference type="Gene3D" id="3.90.550.10">
    <property type="entry name" value="Spore Coat Polysaccharide Biosynthesis Protein SpsA, Chain A"/>
    <property type="match status" value="1"/>
</dbReference>
<accession>A0ABU1TBE0</accession>
<organism evidence="1 2">
    <name type="scientific">Mucilaginibacter pocheonensis</name>
    <dbReference type="NCBI Taxonomy" id="398050"/>
    <lineage>
        <taxon>Bacteria</taxon>
        <taxon>Pseudomonadati</taxon>
        <taxon>Bacteroidota</taxon>
        <taxon>Sphingobacteriia</taxon>
        <taxon>Sphingobacteriales</taxon>
        <taxon>Sphingobacteriaceae</taxon>
        <taxon>Mucilaginibacter</taxon>
    </lineage>
</organism>
<protein>
    <recommendedName>
        <fullName evidence="3">Glycosyltransferase like family protein</fullName>
    </recommendedName>
</protein>
<keyword evidence="2" id="KW-1185">Reference proteome</keyword>
<evidence type="ECO:0000313" key="1">
    <source>
        <dbReference type="EMBL" id="MDR6942696.1"/>
    </source>
</evidence>
<gene>
    <name evidence="1" type="ORF">J2W55_002538</name>
</gene>
<evidence type="ECO:0000313" key="2">
    <source>
        <dbReference type="Proteomes" id="UP001247620"/>
    </source>
</evidence>
<dbReference type="InterPro" id="IPR029044">
    <property type="entry name" value="Nucleotide-diphossugar_trans"/>
</dbReference>